<feature type="transmembrane region" description="Helical" evidence="7">
    <location>
        <begin position="210"/>
        <end position="233"/>
    </location>
</feature>
<feature type="region of interest" description="Disordered" evidence="8">
    <location>
        <begin position="22"/>
        <end position="41"/>
    </location>
</feature>
<evidence type="ECO:0000259" key="9">
    <source>
        <dbReference type="PROSITE" id="PS50928"/>
    </source>
</evidence>
<dbReference type="EMBL" id="LT629772">
    <property type="protein sequence ID" value="SDS21040.1"/>
    <property type="molecule type" value="Genomic_DNA"/>
</dbReference>
<dbReference type="GO" id="GO:0005886">
    <property type="term" value="C:plasma membrane"/>
    <property type="evidence" value="ECO:0007669"/>
    <property type="project" value="UniProtKB-SubCell"/>
</dbReference>
<evidence type="ECO:0000256" key="2">
    <source>
        <dbReference type="ARBA" id="ARBA00022448"/>
    </source>
</evidence>
<dbReference type="PANTHER" id="PTHR30193:SF37">
    <property type="entry name" value="INNER MEMBRANE ABC TRANSPORTER PERMEASE PROTEIN YCJO"/>
    <property type="match status" value="1"/>
</dbReference>
<keyword evidence="10" id="KW-0762">Sugar transport</keyword>
<keyword evidence="4 7" id="KW-0812">Transmembrane</keyword>
<dbReference type="InterPro" id="IPR035906">
    <property type="entry name" value="MetI-like_sf"/>
</dbReference>
<evidence type="ECO:0000256" key="4">
    <source>
        <dbReference type="ARBA" id="ARBA00022692"/>
    </source>
</evidence>
<dbReference type="STRING" id="630515.SAMN04489812_1217"/>
<keyword evidence="2 7" id="KW-0813">Transport</keyword>
<evidence type="ECO:0000256" key="5">
    <source>
        <dbReference type="ARBA" id="ARBA00022989"/>
    </source>
</evidence>
<evidence type="ECO:0000256" key="6">
    <source>
        <dbReference type="ARBA" id="ARBA00023136"/>
    </source>
</evidence>
<feature type="transmembrane region" description="Helical" evidence="7">
    <location>
        <begin position="122"/>
        <end position="145"/>
    </location>
</feature>
<comment type="subcellular location">
    <subcellularLocation>
        <location evidence="1 7">Cell membrane</location>
        <topology evidence="1 7">Multi-pass membrane protein</topology>
    </subcellularLocation>
</comment>
<dbReference type="Pfam" id="PF00528">
    <property type="entry name" value="BPD_transp_1"/>
    <property type="match status" value="1"/>
</dbReference>
<keyword evidence="6 7" id="KW-0472">Membrane</keyword>
<dbReference type="AlphaFoldDB" id="A0A1H1QC84"/>
<name>A0A1H1QC84_9ACTN</name>
<dbReference type="GO" id="GO:0055085">
    <property type="term" value="P:transmembrane transport"/>
    <property type="evidence" value="ECO:0007669"/>
    <property type="project" value="InterPro"/>
</dbReference>
<feature type="transmembrane region" description="Helical" evidence="7">
    <location>
        <begin position="157"/>
        <end position="177"/>
    </location>
</feature>
<evidence type="ECO:0000313" key="10">
    <source>
        <dbReference type="EMBL" id="SDS21040.1"/>
    </source>
</evidence>
<evidence type="ECO:0000256" key="7">
    <source>
        <dbReference type="RuleBase" id="RU363032"/>
    </source>
</evidence>
<dbReference type="Gene3D" id="1.10.3720.10">
    <property type="entry name" value="MetI-like"/>
    <property type="match status" value="1"/>
</dbReference>
<dbReference type="InterPro" id="IPR000515">
    <property type="entry name" value="MetI-like"/>
</dbReference>
<keyword evidence="11" id="KW-1185">Reference proteome</keyword>
<dbReference type="CDD" id="cd06261">
    <property type="entry name" value="TM_PBP2"/>
    <property type="match status" value="1"/>
</dbReference>
<evidence type="ECO:0000256" key="1">
    <source>
        <dbReference type="ARBA" id="ARBA00004651"/>
    </source>
</evidence>
<feature type="domain" description="ABC transmembrane type-1" evidence="9">
    <location>
        <begin position="120"/>
        <end position="332"/>
    </location>
</feature>
<feature type="transmembrane region" description="Helical" evidence="7">
    <location>
        <begin position="313"/>
        <end position="335"/>
    </location>
</feature>
<sequence>MSRSEAGKAPELVEGRVKAGADVDSGTVSSPSTGSATSLGRRGTSSRWRFRALASPVAYLFVLPALLIFGVFTIAPTIFTFVISTFKWNYLNAALSRFVGADNYRSMVDGSSEPSFASTMAVSFYFVIAMVLLGTLISLLLALLLQRASTVLLAVRSALFLTYVTPLVATSMVWVWIFNPRFGLANAVLHLVGIDPVDWLGNPNTAMPSIIIYSLWHEVGFTTIVFVGGLTTISAELSEAARIDGAGSFAEFVYVTLPQLRPFVVFVIVIGSVSSLHAFTQFFVLTGGGPGYDTSTLGFQLYQQAFVLRNTGYAAALAVVLFVITIGLSIAQLAASRSLRP</sequence>
<reference evidence="10 11" key="1">
    <citation type="submission" date="2016-10" db="EMBL/GenBank/DDBJ databases">
        <authorList>
            <person name="de Groot N.N."/>
        </authorList>
    </citation>
    <scope>NUCLEOTIDE SEQUENCE [LARGE SCALE GENOMIC DNA]</scope>
    <source>
        <strain evidence="10 11">DSM 21800</strain>
    </source>
</reference>
<protein>
    <submittedName>
        <fullName evidence="10">Multiple sugar transport system permease protein</fullName>
    </submittedName>
</protein>
<keyword evidence="3" id="KW-1003">Cell membrane</keyword>
<feature type="compositionally biased region" description="Polar residues" evidence="8">
    <location>
        <begin position="26"/>
        <end position="41"/>
    </location>
</feature>
<dbReference type="PANTHER" id="PTHR30193">
    <property type="entry name" value="ABC TRANSPORTER PERMEASE PROTEIN"/>
    <property type="match status" value="1"/>
</dbReference>
<evidence type="ECO:0000256" key="8">
    <source>
        <dbReference type="SAM" id="MobiDB-lite"/>
    </source>
</evidence>
<dbReference type="SUPFAM" id="SSF161098">
    <property type="entry name" value="MetI-like"/>
    <property type="match status" value="1"/>
</dbReference>
<feature type="transmembrane region" description="Helical" evidence="7">
    <location>
        <begin position="57"/>
        <end position="83"/>
    </location>
</feature>
<comment type="similarity">
    <text evidence="7">Belongs to the binding-protein-dependent transport system permease family.</text>
</comment>
<proteinExistence type="inferred from homology"/>
<organism evidence="10 11">
    <name type="scientific">Microlunatus soli</name>
    <dbReference type="NCBI Taxonomy" id="630515"/>
    <lineage>
        <taxon>Bacteria</taxon>
        <taxon>Bacillati</taxon>
        <taxon>Actinomycetota</taxon>
        <taxon>Actinomycetes</taxon>
        <taxon>Propionibacteriales</taxon>
        <taxon>Propionibacteriaceae</taxon>
        <taxon>Microlunatus</taxon>
    </lineage>
</organism>
<accession>A0A1H1QC84</accession>
<dbReference type="InterPro" id="IPR051393">
    <property type="entry name" value="ABC_transporter_permease"/>
</dbReference>
<keyword evidence="5 7" id="KW-1133">Transmembrane helix</keyword>
<feature type="transmembrane region" description="Helical" evidence="7">
    <location>
        <begin position="263"/>
        <end position="284"/>
    </location>
</feature>
<dbReference type="PROSITE" id="PS50928">
    <property type="entry name" value="ABC_TM1"/>
    <property type="match status" value="1"/>
</dbReference>
<evidence type="ECO:0000256" key="3">
    <source>
        <dbReference type="ARBA" id="ARBA00022475"/>
    </source>
</evidence>
<evidence type="ECO:0000313" key="11">
    <source>
        <dbReference type="Proteomes" id="UP000199103"/>
    </source>
</evidence>
<dbReference type="Proteomes" id="UP000199103">
    <property type="component" value="Chromosome I"/>
</dbReference>
<gene>
    <name evidence="10" type="ORF">SAMN04489812_1217</name>
</gene>